<evidence type="ECO:0000313" key="3">
    <source>
        <dbReference type="EMBL" id="SEN07652.1"/>
    </source>
</evidence>
<dbReference type="EMBL" id="FOCG01000003">
    <property type="protein sequence ID" value="SEN07652.1"/>
    <property type="molecule type" value="Genomic_DNA"/>
</dbReference>
<dbReference type="GO" id="GO:0016853">
    <property type="term" value="F:isomerase activity"/>
    <property type="evidence" value="ECO:0007669"/>
    <property type="project" value="UniProtKB-KW"/>
</dbReference>
<dbReference type="InterPro" id="IPR017552">
    <property type="entry name" value="PHI/rmpB"/>
</dbReference>
<organism evidence="3 4">
    <name type="scientific">Hydrogenoanaerobacterium saccharovorans</name>
    <dbReference type="NCBI Taxonomy" id="474960"/>
    <lineage>
        <taxon>Bacteria</taxon>
        <taxon>Bacillati</taxon>
        <taxon>Bacillota</taxon>
        <taxon>Clostridia</taxon>
        <taxon>Eubacteriales</taxon>
        <taxon>Oscillospiraceae</taxon>
        <taxon>Hydrogenoanaerobacterium</taxon>
    </lineage>
</organism>
<proteinExistence type="inferred from homology"/>
<dbReference type="PANTHER" id="PTHR43443">
    <property type="entry name" value="3-HEXULOSE-6-PHOSPHATE ISOMERASE"/>
    <property type="match status" value="1"/>
</dbReference>
<evidence type="ECO:0000256" key="1">
    <source>
        <dbReference type="ARBA" id="ARBA00009235"/>
    </source>
</evidence>
<dbReference type="GO" id="GO:0097367">
    <property type="term" value="F:carbohydrate derivative binding"/>
    <property type="evidence" value="ECO:0007669"/>
    <property type="project" value="InterPro"/>
</dbReference>
<dbReference type="Proteomes" id="UP000199158">
    <property type="component" value="Unassembled WGS sequence"/>
</dbReference>
<feature type="domain" description="SIS" evidence="2">
    <location>
        <begin position="26"/>
        <end position="169"/>
    </location>
</feature>
<dbReference type="GO" id="GO:1901135">
    <property type="term" value="P:carbohydrate derivative metabolic process"/>
    <property type="evidence" value="ECO:0007669"/>
    <property type="project" value="InterPro"/>
</dbReference>
<dbReference type="PROSITE" id="PS51464">
    <property type="entry name" value="SIS"/>
    <property type="match status" value="1"/>
</dbReference>
<dbReference type="InterPro" id="IPR001347">
    <property type="entry name" value="SIS_dom"/>
</dbReference>
<dbReference type="PANTHER" id="PTHR43443:SF1">
    <property type="entry name" value="3-HEXULOSE-6-PHOSPHATE ISOMERASE"/>
    <property type="match status" value="1"/>
</dbReference>
<protein>
    <submittedName>
        <fullName evidence="3">3-hexulose-6-phosphate isomerase</fullName>
    </submittedName>
</protein>
<evidence type="ECO:0000259" key="2">
    <source>
        <dbReference type="PROSITE" id="PS51464"/>
    </source>
</evidence>
<dbReference type="InterPro" id="IPR046348">
    <property type="entry name" value="SIS_dom_sf"/>
</dbReference>
<dbReference type="Pfam" id="PF01380">
    <property type="entry name" value="SIS"/>
    <property type="match status" value="1"/>
</dbReference>
<keyword evidence="3" id="KW-0413">Isomerase</keyword>
<name>A0A1H8DJY6_9FIRM</name>
<dbReference type="CDD" id="cd05005">
    <property type="entry name" value="SIS_PHI"/>
    <property type="match status" value="1"/>
</dbReference>
<comment type="similarity">
    <text evidence="1">Belongs to the SIS family. PHI subfamily.</text>
</comment>
<gene>
    <name evidence="3" type="ORF">SAMN05216180_2652</name>
</gene>
<dbReference type="AlphaFoldDB" id="A0A1H8DJY6"/>
<dbReference type="Gene3D" id="3.40.50.10490">
    <property type="entry name" value="Glucose-6-phosphate isomerase like protein, domain 1"/>
    <property type="match status" value="1"/>
</dbReference>
<dbReference type="SUPFAM" id="SSF53697">
    <property type="entry name" value="SIS domain"/>
    <property type="match status" value="1"/>
</dbReference>
<dbReference type="OrthoDB" id="9797832at2"/>
<sequence length="179" mass="19214">MQLIQTVLNEITGVLEQVDSQKLCEVAQCIQKPCRIFVDGEGRSGLMAKGFAMRLMHLGYQVYVVGETITPAVAKDDVFIAISGSGESAYVVSDTLKAQQKGCTVIAVTSKPQSTAAKAASVVLTVPGTVKGDSEDVRGSVQLLSSLFDQSLHITLDVLCLMLSERDHITNSTATQKHW</sequence>
<accession>A0A1H8DJY6</accession>
<reference evidence="3 4" key="1">
    <citation type="submission" date="2016-10" db="EMBL/GenBank/DDBJ databases">
        <authorList>
            <person name="de Groot N.N."/>
        </authorList>
    </citation>
    <scope>NUCLEOTIDE SEQUENCE [LARGE SCALE GENOMIC DNA]</scope>
    <source>
        <strain evidence="3 4">CGMCC 1.5070</strain>
    </source>
</reference>
<dbReference type="RefSeq" id="WP_092755969.1">
    <property type="nucleotide sequence ID" value="NZ_FOCG01000003.1"/>
</dbReference>
<dbReference type="NCBIfam" id="TIGR03127">
    <property type="entry name" value="RuMP_HxlB"/>
    <property type="match status" value="1"/>
</dbReference>
<keyword evidence="4" id="KW-1185">Reference proteome</keyword>
<evidence type="ECO:0000313" key="4">
    <source>
        <dbReference type="Proteomes" id="UP000199158"/>
    </source>
</evidence>
<dbReference type="STRING" id="474960.SAMN05216180_2652"/>